<dbReference type="KEGG" id="som:SOMG_03903"/>
<keyword evidence="2" id="KW-0732">Signal</keyword>
<sequence length="73" mass="7601">MHNFLTSLLMMALCITLANLHGGAAGVNTSEVAFKRNDAPTPVVEGDAQGARETPKPIHEGDPQGAVWDAGDS</sequence>
<dbReference type="RefSeq" id="XP_056038697.1">
    <property type="nucleotide sequence ID" value="XM_056182690.1"/>
</dbReference>
<reference evidence="3 4" key="1">
    <citation type="journal article" date="2023" name="G3 (Bethesda)">
        <title>A high-quality reference genome for the fission yeast Schizosaccharomyces osmophilus.</title>
        <authorList>
            <person name="Jia G.S."/>
            <person name="Zhang W.C."/>
            <person name="Liang Y."/>
            <person name="Liu X.H."/>
            <person name="Rhind N."/>
            <person name="Pidoux A."/>
            <person name="Brysch-Herzberg M."/>
            <person name="Du L.L."/>
        </authorList>
    </citation>
    <scope>NUCLEOTIDE SEQUENCE [LARGE SCALE GENOMIC DNA]</scope>
    <source>
        <strain evidence="3 4">CBS 15793</strain>
    </source>
</reference>
<organism evidence="3 4">
    <name type="scientific">Schizosaccharomyces osmophilus</name>
    <dbReference type="NCBI Taxonomy" id="2545709"/>
    <lineage>
        <taxon>Eukaryota</taxon>
        <taxon>Fungi</taxon>
        <taxon>Dikarya</taxon>
        <taxon>Ascomycota</taxon>
        <taxon>Taphrinomycotina</taxon>
        <taxon>Schizosaccharomycetes</taxon>
        <taxon>Schizosaccharomycetales</taxon>
        <taxon>Schizosaccharomycetaceae</taxon>
        <taxon>Schizosaccharomyces</taxon>
    </lineage>
</organism>
<evidence type="ECO:0000313" key="3">
    <source>
        <dbReference type="EMBL" id="WBW74454.1"/>
    </source>
</evidence>
<feature type="region of interest" description="Disordered" evidence="1">
    <location>
        <begin position="38"/>
        <end position="73"/>
    </location>
</feature>
<dbReference type="AlphaFoldDB" id="A0AAE9WF17"/>
<gene>
    <name evidence="3" type="ORF">SOMG_03903</name>
</gene>
<feature type="signal peptide" evidence="2">
    <location>
        <begin position="1"/>
        <end position="25"/>
    </location>
</feature>
<dbReference type="Proteomes" id="UP001212411">
    <property type="component" value="Chromosome 2"/>
</dbReference>
<evidence type="ECO:0000256" key="1">
    <source>
        <dbReference type="SAM" id="MobiDB-lite"/>
    </source>
</evidence>
<dbReference type="EMBL" id="CP115612">
    <property type="protein sequence ID" value="WBW74454.1"/>
    <property type="molecule type" value="Genomic_DNA"/>
</dbReference>
<evidence type="ECO:0000313" key="4">
    <source>
        <dbReference type="Proteomes" id="UP001212411"/>
    </source>
</evidence>
<accession>A0AAE9WF17</accession>
<evidence type="ECO:0000256" key="2">
    <source>
        <dbReference type="SAM" id="SignalP"/>
    </source>
</evidence>
<dbReference type="GeneID" id="80877379"/>
<keyword evidence="4" id="KW-1185">Reference proteome</keyword>
<protein>
    <recommendedName>
        <fullName evidence="5">Secreted protein</fullName>
    </recommendedName>
</protein>
<evidence type="ECO:0008006" key="5">
    <source>
        <dbReference type="Google" id="ProtNLM"/>
    </source>
</evidence>
<feature type="chain" id="PRO_5042042218" description="Secreted protein" evidence="2">
    <location>
        <begin position="26"/>
        <end position="73"/>
    </location>
</feature>
<proteinExistence type="predicted"/>
<name>A0AAE9WF17_9SCHI</name>
<feature type="compositionally biased region" description="Basic and acidic residues" evidence="1">
    <location>
        <begin position="53"/>
        <end position="62"/>
    </location>
</feature>